<dbReference type="Proteomes" id="UP001497482">
    <property type="component" value="Chromosome 15"/>
</dbReference>
<keyword evidence="4" id="KW-1185">Reference proteome</keyword>
<feature type="region of interest" description="Disordered" evidence="1">
    <location>
        <begin position="158"/>
        <end position="178"/>
    </location>
</feature>
<dbReference type="Pfam" id="PF09004">
    <property type="entry name" value="ALKBH8_N"/>
    <property type="match status" value="1"/>
</dbReference>
<reference evidence="3 4" key="1">
    <citation type="submission" date="2024-04" db="EMBL/GenBank/DDBJ databases">
        <authorList>
            <person name="Waldvogel A.-M."/>
            <person name="Schoenle A."/>
        </authorList>
    </citation>
    <scope>NUCLEOTIDE SEQUENCE [LARGE SCALE GENOMIC DNA]</scope>
</reference>
<dbReference type="EMBL" id="OZ035837">
    <property type="protein sequence ID" value="CAL1581819.1"/>
    <property type="molecule type" value="Genomic_DNA"/>
</dbReference>
<evidence type="ECO:0000256" key="1">
    <source>
        <dbReference type="SAM" id="MobiDB-lite"/>
    </source>
</evidence>
<accession>A0AAV2JW96</accession>
<dbReference type="Pfam" id="PF00078">
    <property type="entry name" value="RVT_1"/>
    <property type="match status" value="1"/>
</dbReference>
<organism evidence="3 4">
    <name type="scientific">Knipowitschia caucasica</name>
    <name type="common">Caucasian dwarf goby</name>
    <name type="synonym">Pomatoschistus caucasicus</name>
    <dbReference type="NCBI Taxonomy" id="637954"/>
    <lineage>
        <taxon>Eukaryota</taxon>
        <taxon>Metazoa</taxon>
        <taxon>Chordata</taxon>
        <taxon>Craniata</taxon>
        <taxon>Vertebrata</taxon>
        <taxon>Euteleostomi</taxon>
        <taxon>Actinopterygii</taxon>
        <taxon>Neopterygii</taxon>
        <taxon>Teleostei</taxon>
        <taxon>Neoteleostei</taxon>
        <taxon>Acanthomorphata</taxon>
        <taxon>Gobiaria</taxon>
        <taxon>Gobiiformes</taxon>
        <taxon>Gobioidei</taxon>
        <taxon>Gobiidae</taxon>
        <taxon>Gobiinae</taxon>
        <taxon>Knipowitschia</taxon>
    </lineage>
</organism>
<dbReference type="InterPro" id="IPR043502">
    <property type="entry name" value="DNA/RNA_pol_sf"/>
</dbReference>
<dbReference type="GO" id="GO:0008168">
    <property type="term" value="F:methyltransferase activity"/>
    <property type="evidence" value="ECO:0007669"/>
    <property type="project" value="InterPro"/>
</dbReference>
<dbReference type="AlphaFoldDB" id="A0AAV2JW96"/>
<dbReference type="InterPro" id="IPR000477">
    <property type="entry name" value="RT_dom"/>
</dbReference>
<feature type="compositionally biased region" description="Polar residues" evidence="1">
    <location>
        <begin position="805"/>
        <end position="850"/>
    </location>
</feature>
<evidence type="ECO:0000313" key="3">
    <source>
        <dbReference type="EMBL" id="CAL1581819.1"/>
    </source>
</evidence>
<feature type="domain" description="Reverse transcriptase" evidence="2">
    <location>
        <begin position="230"/>
        <end position="496"/>
    </location>
</feature>
<dbReference type="SUPFAM" id="SSF56672">
    <property type="entry name" value="DNA/RNA polymerases"/>
    <property type="match status" value="1"/>
</dbReference>
<protein>
    <recommendedName>
        <fullName evidence="2">Reverse transcriptase domain-containing protein</fullName>
    </recommendedName>
</protein>
<dbReference type="PANTHER" id="PTHR47510:SF3">
    <property type="entry name" value="ENDO_EXONUCLEASE_PHOSPHATASE DOMAIN-CONTAINING PROTEIN"/>
    <property type="match status" value="1"/>
</dbReference>
<gene>
    <name evidence="3" type="ORF">KC01_LOCUS12536</name>
</gene>
<evidence type="ECO:0000313" key="4">
    <source>
        <dbReference type="Proteomes" id="UP001497482"/>
    </source>
</evidence>
<dbReference type="PROSITE" id="PS50878">
    <property type="entry name" value="RT_POL"/>
    <property type="match status" value="1"/>
</dbReference>
<feature type="region of interest" description="Disordered" evidence="1">
    <location>
        <begin position="796"/>
        <end position="875"/>
    </location>
</feature>
<dbReference type="Gene3D" id="3.30.160.60">
    <property type="entry name" value="Classic Zinc Finger"/>
    <property type="match status" value="1"/>
</dbReference>
<dbReference type="GO" id="GO:0016706">
    <property type="term" value="F:2-oxoglutarate-dependent dioxygenase activity"/>
    <property type="evidence" value="ECO:0007669"/>
    <property type="project" value="InterPro"/>
</dbReference>
<dbReference type="PANTHER" id="PTHR47510">
    <property type="entry name" value="REVERSE TRANSCRIPTASE DOMAIN-CONTAINING PROTEIN"/>
    <property type="match status" value="1"/>
</dbReference>
<name>A0AAV2JW96_KNICA</name>
<evidence type="ECO:0000259" key="2">
    <source>
        <dbReference type="PROSITE" id="PS50878"/>
    </source>
</evidence>
<sequence>MRGAFRAVPKPALGFSDHSMIHLVPAYRQRLKLSKPAMRSSKVWSDEAVEELRACMESTDWDLFRAATDSLDEYTDTVTSYIHFCEDSIIPTRTRVIYNNDKPWFTAKLRQLRKAKESAFREGDRSGYKAAKYQFRKELKAAKSRHRERLHGAVCRFDAAPDTSPSPTPHYSNDPPIGPAPSLTIAAKEIKQLFLRLHPRKAPGPDHVSPATLRHCASELTPVFTDIFNTSLQSCHVPACFKSSIIVPVPKKPRITGLNDYRPVALTSVVMKSFERLVLSHLKSLTSPLLDPLQFAYRANRSVDDAINLALHHILQHLDSPGTYARVLFVDFSSAFNTILPSLLQDKLSQLNVPDSTCRWITDFLTDRKQRVRLGKNVSDSRIINTGAPQGCVLSPLLFSLYTNHCTSSHDSVKLIKFADDTTLIGIISNNDESAYRREVDRLVSWCSGNNLELNAQKTVEMIVDFRKSTVPPPPPSVMDSPITSVESFRFLGTTITQDLKWEPTISSLIKKAQQRMYFLRQLRKAKLPAQMLVQFYTAIIESILTSSVTVWFAGATVRDKQRLQRIVRSAEEVIGRSLPSLQDLYVARARGRAGRITADPSHPAHGLFQPLPSGRRLRSIRTRTSRHKNMTHEHLKERALFSLPPPPPGANPTEYYHLMASASQRSPYGDLLMQTGAAAAAAAAVAAAGHLPDYISPVDVSRFSSPRLTPRLSRKRALSISPLSDASIDLQTMIRTSPNSLVAYINNSRSSSAASSSYGHLSVGGLSPSFSFPHPMNPMAYQQLLSQQRGLNAFGHTPPLMQPTPASYSARQHQLTSAMTASHNNSNSEANQNAGGDPAVSSTVNPLNTKRSKVKTEAEGPLPISPSTQDHGGGILDLSEDLDKDECKQEPEAIYETNCHWEGCSKEYDTQDQLVHIPASSGMDPSEALMAKPEQNLNSLVPPTDMEHWTKEQVRDWALTLEARCEVDISSRSIYELSFAEVNGTIRSLLSENCKMSRFLPAAGGGKVLLEKKVERQLTTLYVLCVNQCEGGNEDEDTIEQNFYRGGEVSWWNFYFSEQPGSMPFIKRDKLGYIVDTLIPGLCSLRKSCVVLNLLHEAGCGGTTLAKHTLWFLRDKFRCAVLVDMDTDLVTVAEHVVTLLKCGCKEQEPPLPVLLMIDDFEDMERVFNLQQLIEKEFLKSEVQSRSPQNQKRYSTEAIAES</sequence>
<dbReference type="InterPro" id="IPR015095">
    <property type="entry name" value="AlkB_hom8_N"/>
</dbReference>
<proteinExistence type="predicted"/>
<dbReference type="CDD" id="cd01650">
    <property type="entry name" value="RT_nLTR_like"/>
    <property type="match status" value="1"/>
</dbReference>